<dbReference type="RefSeq" id="WP_109607219.1">
    <property type="nucleotide sequence ID" value="NZ_QGHA01000002.1"/>
</dbReference>
<evidence type="ECO:0000313" key="6">
    <source>
        <dbReference type="Proteomes" id="UP000245678"/>
    </source>
</evidence>
<dbReference type="Gene3D" id="1.50.10.100">
    <property type="entry name" value="Chondroitin AC/alginate lyase"/>
    <property type="match status" value="1"/>
</dbReference>
<organism evidence="5 6">
    <name type="scientific">Mucilaginibacter oryzae</name>
    <dbReference type="NCBI Taxonomy" id="468058"/>
    <lineage>
        <taxon>Bacteria</taxon>
        <taxon>Pseudomonadati</taxon>
        <taxon>Bacteroidota</taxon>
        <taxon>Sphingobacteriia</taxon>
        <taxon>Sphingobacteriales</taxon>
        <taxon>Sphingobacteriaceae</taxon>
        <taxon>Mucilaginibacter</taxon>
    </lineage>
</organism>
<evidence type="ECO:0000256" key="3">
    <source>
        <dbReference type="SAM" id="SignalP"/>
    </source>
</evidence>
<feature type="signal peptide" evidence="3">
    <location>
        <begin position="1"/>
        <end position="21"/>
    </location>
</feature>
<feature type="chain" id="PRO_5016292557" evidence="3">
    <location>
        <begin position="22"/>
        <end position="529"/>
    </location>
</feature>
<keyword evidence="2 5" id="KW-0456">Lyase</keyword>
<keyword evidence="6" id="KW-1185">Reference proteome</keyword>
<dbReference type="EMBL" id="QGHA01000002">
    <property type="protein sequence ID" value="PWK78975.1"/>
    <property type="molecule type" value="Genomic_DNA"/>
</dbReference>
<evidence type="ECO:0000313" key="5">
    <source>
        <dbReference type="EMBL" id="PWK78975.1"/>
    </source>
</evidence>
<dbReference type="SUPFAM" id="SSF48230">
    <property type="entry name" value="Chondroitin AC/alginate lyase"/>
    <property type="match status" value="1"/>
</dbReference>
<sequence>MKRSNFFYRLCFMLLTGTAVIFTQCKKSSLGTKAFAANTEKTTVTRSVTSFVHPGVLNTAANLDLIRNQVNSGDASRTAAYQKVIDFINNNPMPTQFYSTVYVGSNGHTSPSKSQIRKDAILAYALALRFAKTGDTQWSDKCKFILNGWASTFQNYAPIDASDNPHQSDLEASWTTPSFVAAAEIIRYYQPGGVSANWAASEITTFTNYLNNVKDNYINHTFGGYGYNYNNNWNVSAGYAKMAVGVFLNSATVFNDGENQLNITLPAMINTDGTMPEECDRTDCVHYQYSLTGFTFAAEIALMQGDNSLYAALSNRISSGYDFMYRSFFQNITCDYCSTSSAVYPGLEVAYHHYGTSNMNALRTVNGNATPVYAPADNTFLGFTTYTHYNVGGGNTTPPPSNNPPIGTVISLKGFNGKYVSGENGTQAMTCTRATAGDWEHFTVLDAGDGKVYLRSMGKYVSSENGTQAITCNRTTPGDWEKFTWGVNADGTITLQGFNGKFVSSENGTQAMTCTRTTASGWESFGLNQ</sequence>
<reference evidence="5 6" key="1">
    <citation type="submission" date="2018-05" db="EMBL/GenBank/DDBJ databases">
        <title>Genomic Encyclopedia of Archaeal and Bacterial Type Strains, Phase II (KMG-II): from individual species to whole genera.</title>
        <authorList>
            <person name="Goeker M."/>
        </authorList>
    </citation>
    <scope>NUCLEOTIDE SEQUENCE [LARGE SCALE GENOMIC DNA]</scope>
    <source>
        <strain evidence="5 6">DSM 19975</strain>
    </source>
</reference>
<dbReference type="SUPFAM" id="SSF50405">
    <property type="entry name" value="Actin-crosslinking proteins"/>
    <property type="match status" value="1"/>
</dbReference>
<evidence type="ECO:0000259" key="4">
    <source>
        <dbReference type="Pfam" id="PF05426"/>
    </source>
</evidence>
<feature type="domain" description="Alginate lyase" evidence="4">
    <location>
        <begin position="108"/>
        <end position="326"/>
    </location>
</feature>
<dbReference type="InterPro" id="IPR008929">
    <property type="entry name" value="Chondroitin_lyas"/>
</dbReference>
<dbReference type="AlphaFoldDB" id="A0A316HL75"/>
<protein>
    <submittedName>
        <fullName evidence="5">Alginate lyase</fullName>
    </submittedName>
</protein>
<evidence type="ECO:0000256" key="1">
    <source>
        <dbReference type="ARBA" id="ARBA00022729"/>
    </source>
</evidence>
<dbReference type="Pfam" id="PF05426">
    <property type="entry name" value="Alginate_lyase"/>
    <property type="match status" value="1"/>
</dbReference>
<keyword evidence="1 3" id="KW-0732">Signal</keyword>
<gene>
    <name evidence="5" type="ORF">LX99_01429</name>
</gene>
<dbReference type="InterPro" id="IPR008397">
    <property type="entry name" value="Alginate_lyase_dom"/>
</dbReference>
<accession>A0A316HL75</accession>
<dbReference type="InterPro" id="IPR008999">
    <property type="entry name" value="Actin-crosslinking"/>
</dbReference>
<dbReference type="GO" id="GO:0016829">
    <property type="term" value="F:lyase activity"/>
    <property type="evidence" value="ECO:0007669"/>
    <property type="project" value="UniProtKB-KW"/>
</dbReference>
<dbReference type="Proteomes" id="UP000245678">
    <property type="component" value="Unassembled WGS sequence"/>
</dbReference>
<dbReference type="Gene3D" id="2.80.10.50">
    <property type="match status" value="1"/>
</dbReference>
<evidence type="ECO:0000256" key="2">
    <source>
        <dbReference type="ARBA" id="ARBA00023239"/>
    </source>
</evidence>
<comment type="caution">
    <text evidence="5">The sequence shown here is derived from an EMBL/GenBank/DDBJ whole genome shotgun (WGS) entry which is preliminary data.</text>
</comment>
<dbReference type="GO" id="GO:0042597">
    <property type="term" value="C:periplasmic space"/>
    <property type="evidence" value="ECO:0007669"/>
    <property type="project" value="InterPro"/>
</dbReference>
<dbReference type="CDD" id="cd23342">
    <property type="entry name" value="beta-trefoil_FSCN_ZgPorA-like"/>
    <property type="match status" value="1"/>
</dbReference>
<name>A0A316HL75_9SPHI</name>
<proteinExistence type="predicted"/>